<dbReference type="EMBL" id="CP102514">
    <property type="protein sequence ID" value="UUY49084.1"/>
    <property type="molecule type" value="Genomic_DNA"/>
</dbReference>
<keyword evidence="1" id="KW-0418">Kinase</keyword>
<evidence type="ECO:0000256" key="1">
    <source>
        <dbReference type="ARBA" id="ARBA00022527"/>
    </source>
</evidence>
<dbReference type="RefSeq" id="WP_257856277.1">
    <property type="nucleotide sequence ID" value="NZ_CP102514.1"/>
</dbReference>
<dbReference type="PANTHER" id="PTHR35526">
    <property type="entry name" value="ANTI-SIGMA-F FACTOR RSBW-RELATED"/>
    <property type="match status" value="1"/>
</dbReference>
<accession>A0ABY5PYH9</accession>
<dbReference type="GeneID" id="95575551"/>
<dbReference type="CDD" id="cd16936">
    <property type="entry name" value="HATPase_RsbW-like"/>
    <property type="match status" value="1"/>
</dbReference>
<sequence>MPATVSPSWAYSLQLPQDPRAPGLARQTLRSVLRTHAMSALLDTAELLAGELLANAYLYSDGPYTLRLRAMGSTRLGVSVWDSNPHIPPPFGADPRAEAPPSGAERGRGLFLVRAYAANWGGYPLGGTGLYGEAGGKLLWVEVRA</sequence>
<dbReference type="InterPro" id="IPR003594">
    <property type="entry name" value="HATPase_dom"/>
</dbReference>
<protein>
    <submittedName>
        <fullName evidence="3">ATP-binding protein</fullName>
    </submittedName>
</protein>
<dbReference type="Gene3D" id="3.30.565.10">
    <property type="entry name" value="Histidine kinase-like ATPase, C-terminal domain"/>
    <property type="match status" value="1"/>
</dbReference>
<dbReference type="Pfam" id="PF13581">
    <property type="entry name" value="HATPase_c_2"/>
    <property type="match status" value="1"/>
</dbReference>
<dbReference type="InterPro" id="IPR050267">
    <property type="entry name" value="Anti-sigma-factor_SerPK"/>
</dbReference>
<dbReference type="InterPro" id="IPR036890">
    <property type="entry name" value="HATPase_C_sf"/>
</dbReference>
<evidence type="ECO:0000313" key="4">
    <source>
        <dbReference type="Proteomes" id="UP001057738"/>
    </source>
</evidence>
<keyword evidence="4" id="KW-1185">Reference proteome</keyword>
<dbReference type="SUPFAM" id="SSF55874">
    <property type="entry name" value="ATPase domain of HSP90 chaperone/DNA topoisomerase II/histidine kinase"/>
    <property type="match status" value="1"/>
</dbReference>
<evidence type="ECO:0000259" key="2">
    <source>
        <dbReference type="Pfam" id="PF13581"/>
    </source>
</evidence>
<name>A0ABY5PYH9_9ACTN</name>
<feature type="domain" description="Histidine kinase/HSP90-like ATPase" evidence="2">
    <location>
        <begin position="16"/>
        <end position="117"/>
    </location>
</feature>
<dbReference type="Proteomes" id="UP001057738">
    <property type="component" value="Chromosome"/>
</dbReference>
<evidence type="ECO:0000313" key="3">
    <source>
        <dbReference type="EMBL" id="UUY49084.1"/>
    </source>
</evidence>
<dbReference type="PANTHER" id="PTHR35526:SF3">
    <property type="entry name" value="ANTI-SIGMA-F FACTOR RSBW"/>
    <property type="match status" value="1"/>
</dbReference>
<gene>
    <name evidence="3" type="ORF">NRK68_18850</name>
</gene>
<keyword evidence="3" id="KW-0547">Nucleotide-binding</keyword>
<keyword evidence="3" id="KW-0067">ATP-binding</keyword>
<keyword evidence="1" id="KW-0723">Serine/threonine-protein kinase</keyword>
<dbReference type="GO" id="GO:0005524">
    <property type="term" value="F:ATP binding"/>
    <property type="evidence" value="ECO:0007669"/>
    <property type="project" value="UniProtKB-KW"/>
</dbReference>
<organism evidence="3 4">
    <name type="scientific">Streptomyces yangpuensis</name>
    <dbReference type="NCBI Taxonomy" id="1648182"/>
    <lineage>
        <taxon>Bacteria</taxon>
        <taxon>Bacillati</taxon>
        <taxon>Actinomycetota</taxon>
        <taxon>Actinomycetes</taxon>
        <taxon>Kitasatosporales</taxon>
        <taxon>Streptomycetaceae</taxon>
        <taxon>Streptomyces</taxon>
    </lineage>
</organism>
<keyword evidence="1" id="KW-0808">Transferase</keyword>
<reference evidence="3" key="1">
    <citation type="submission" date="2022-08" db="EMBL/GenBank/DDBJ databases">
        <authorList>
            <person name="Tian L."/>
        </authorList>
    </citation>
    <scope>NUCLEOTIDE SEQUENCE</scope>
    <source>
        <strain evidence="3">CM253</strain>
    </source>
</reference>
<proteinExistence type="predicted"/>